<sequence length="1419" mass="152913">MKLVLFQLLLILILGLQFVNAQLSSAELTAISNINIALGSPFNLATPCAATSFITCNTAQTAVEGIALQRSALPYAIIPSDLAALTNLLRIVVHTYVYTDELFFSYLTPLVKLQFISVYQFTNGVPNNFGSSFPASLQTFDIGTVSDPFPASFFYSSVLYFYISNILSGFTIPTLTKPSPLVNINSPASQYFSMNGQYFNSLQTMTFSGKSNNEIFSWNGFNTFPVLKNVRFLPYSITGTPSLGPIPSTILTNSQLTNFHISDGYFTIPSVLDLSGLPSLFGLVLSGDFVSQMTYPGVISSGLYNFVITKPTSPFSNLDAFYVPSVYNYQFSSSFVTTLPTDTKYYQSKSWVLVSNSISVIPDALCTANYVNLINNLVTDIPSCFKCAIKSMRSYIYPNPLLPVIESANCSTMQIFNSTPGPFTTGGNAKIEVYGKDLGYSIKTTNDFWFMDIPNTKFTIPIPIGVGTGKSITVTTHADDVPYDLVFNYNYKPPYVVSTSYESLSNNVQLFGTDFGNSVSDASVVVANRFTVSISYLSQTSIYFSASDIPTDTNTIYSLKLTVGGQPVNYIRDTYTQVPTFSNNLPALFTVGGDATFIGTSLTFDNTILTLTIGGISCTITSSDTNFVKFTYPRLPLGNSQEVKLSIANDKYIVTQTVNVESPCKPVTHGTCINDTLVCYPGYSGTNCTTCTALPNSQCINDILVCNPGYSGLDCTTCTPITNSQCKNGNIVCNPGYSGLDCTTCTAITNSQCINGNIVCNPGYSGLDCTTCNAITNSQCINGNIVCNPGYSGLDCTTCTAIPHSQCKNGNIVCNPGYSGLDCSTCNAVINSQCINGNIVCNPGYSGLDCTTCTAIPHSTCINNNIVCNPGYSGLDCTTCNAITNSQCINGTIVCDPGYSGLDCSTCTAIPNSECVNGKIDCNPGYSGLDCSICTPVANSQCKNGNIVCNPGYTGLDCLTCSAITNSQCVNNTLICNPGYSGDDCTTCTAITNAQCVNGNIVCNPGYSGLDCSICNAIQNSKCINGNIVCNSGWIGLNCDTCLAFTNSKCIDNAIVCDDGWLGEFCDVPCDNIVNGQCKGGKIYCDYGWKGEFCDEPIPPTNNCQPVPHGQCINGTLVCNTGYYGNDCSGTVSPGTPTFNNTSPSAGVNTTTPSGTTQYTTLISIYLLREYDSVSGKVVSEYMFDKWIPTKLSDTSMNYKTNITGNTLVDVNLTYYTQLATVEFGNRSLTIQPSTLKYTISMNEYPFKKQTNTLELVMKSQILASNAQECSSTDSNYGNDPTSEYYQFMKMEVNGVSLYGKFIKYAIVDSRPRQISNSFSIDSQTPNNQGSSLININIPHYSDSVMMDPDFSVLLDLDKTESYSDDECSQIKSKSNKLSSAKLAGIIVGVVVFGIAAIAIITYNVVKYRNNKKFNSAYK</sequence>
<evidence type="ECO:0000313" key="5">
    <source>
        <dbReference type="Proteomes" id="UP000076078"/>
    </source>
</evidence>
<dbReference type="Proteomes" id="UP000076078">
    <property type="component" value="Unassembled WGS sequence"/>
</dbReference>
<comment type="caution">
    <text evidence="4">The sequence shown here is derived from an EMBL/GenBank/DDBJ whole genome shotgun (WGS) entry which is preliminary data.</text>
</comment>
<organism evidence="4 5">
    <name type="scientific">Tieghemostelium lacteum</name>
    <name type="common">Slime mold</name>
    <name type="synonym">Dictyostelium lacteum</name>
    <dbReference type="NCBI Taxonomy" id="361077"/>
    <lineage>
        <taxon>Eukaryota</taxon>
        <taxon>Amoebozoa</taxon>
        <taxon>Evosea</taxon>
        <taxon>Eumycetozoa</taxon>
        <taxon>Dictyostelia</taxon>
        <taxon>Dictyosteliales</taxon>
        <taxon>Raperosteliaceae</taxon>
        <taxon>Tieghemostelium</taxon>
    </lineage>
</organism>
<dbReference type="OrthoDB" id="24288at2759"/>
<dbReference type="EMBL" id="LODT01000020">
    <property type="protein sequence ID" value="KYQ99672.1"/>
    <property type="molecule type" value="Genomic_DNA"/>
</dbReference>
<evidence type="ECO:0000256" key="1">
    <source>
        <dbReference type="SAM" id="Phobius"/>
    </source>
</evidence>
<dbReference type="STRING" id="361077.A0A152A091"/>
<reference evidence="4 5" key="1">
    <citation type="submission" date="2015-12" db="EMBL/GenBank/DDBJ databases">
        <title>Dictyostelia acquired genes for synthesis and detection of signals that induce cell-type specialization by lateral gene transfer from prokaryotes.</title>
        <authorList>
            <person name="Gloeckner G."/>
            <person name="Schaap P."/>
        </authorList>
    </citation>
    <scope>NUCLEOTIDE SEQUENCE [LARGE SCALE GENOMIC DNA]</scope>
    <source>
        <strain evidence="4 5">TK</strain>
    </source>
</reference>
<keyword evidence="5" id="KW-1185">Reference proteome</keyword>
<keyword evidence="1" id="KW-1133">Transmembrane helix</keyword>
<dbReference type="OMA" id="NGNIVCN"/>
<keyword evidence="1" id="KW-0812">Transmembrane</keyword>
<feature type="domain" description="ComC supersandwich" evidence="3">
    <location>
        <begin position="1161"/>
        <end position="1354"/>
    </location>
</feature>
<evidence type="ECO:0000259" key="3">
    <source>
        <dbReference type="Pfam" id="PF22933"/>
    </source>
</evidence>
<keyword evidence="1" id="KW-0472">Membrane</keyword>
<gene>
    <name evidence="4" type="ORF">DLAC_03611</name>
</gene>
<feature type="chain" id="PRO_5007593460" evidence="2">
    <location>
        <begin position="22"/>
        <end position="1419"/>
    </location>
</feature>
<name>A0A152A091_TIELA</name>
<dbReference type="Pfam" id="PF22933">
    <property type="entry name" value="ComC_SSD"/>
    <property type="match status" value="1"/>
</dbReference>
<dbReference type="PANTHER" id="PTHR31378">
    <property type="entry name" value="EGF-LIKE DOMAIN-CONTAINING PROTEIN-RELATED-RELATED"/>
    <property type="match status" value="1"/>
</dbReference>
<dbReference type="InParanoid" id="A0A152A091"/>
<evidence type="ECO:0000313" key="4">
    <source>
        <dbReference type="EMBL" id="KYQ99672.1"/>
    </source>
</evidence>
<evidence type="ECO:0000256" key="2">
    <source>
        <dbReference type="SAM" id="SignalP"/>
    </source>
</evidence>
<feature type="transmembrane region" description="Helical" evidence="1">
    <location>
        <begin position="1383"/>
        <end position="1406"/>
    </location>
</feature>
<proteinExistence type="predicted"/>
<keyword evidence="2" id="KW-0732">Signal</keyword>
<accession>A0A152A091</accession>
<dbReference type="InterPro" id="IPR054484">
    <property type="entry name" value="ComC_SSD"/>
</dbReference>
<dbReference type="Pfam" id="PF25024">
    <property type="entry name" value="EGF_TEN"/>
    <property type="match status" value="2"/>
</dbReference>
<dbReference type="Gene3D" id="2.10.25.10">
    <property type="entry name" value="Laminin"/>
    <property type="match status" value="1"/>
</dbReference>
<feature type="signal peptide" evidence="2">
    <location>
        <begin position="1"/>
        <end position="21"/>
    </location>
</feature>
<protein>
    <submittedName>
        <fullName evidence="4">EGF-like domain-containing protein</fullName>
    </submittedName>
</protein>